<dbReference type="InterPro" id="IPR004682">
    <property type="entry name" value="TRAP_DctP"/>
</dbReference>
<dbReference type="CDD" id="cd13671">
    <property type="entry name" value="PBP2_TRAP_SBP_like_3"/>
    <property type="match status" value="1"/>
</dbReference>
<dbReference type="GO" id="GO:0030288">
    <property type="term" value="C:outer membrane-bounded periplasmic space"/>
    <property type="evidence" value="ECO:0007669"/>
    <property type="project" value="InterPro"/>
</dbReference>
<dbReference type="NCBIfam" id="NF037995">
    <property type="entry name" value="TRAP_S1"/>
    <property type="match status" value="1"/>
</dbReference>
<protein>
    <submittedName>
        <fullName evidence="3">TRAP transporter substrate-binding protein</fullName>
    </submittedName>
</protein>
<dbReference type="NCBIfam" id="TIGR00787">
    <property type="entry name" value="dctP"/>
    <property type="match status" value="1"/>
</dbReference>
<dbReference type="Gene3D" id="3.40.190.170">
    <property type="entry name" value="Bacterial extracellular solute-binding protein, family 7"/>
    <property type="match status" value="1"/>
</dbReference>
<evidence type="ECO:0000256" key="2">
    <source>
        <dbReference type="SAM" id="SignalP"/>
    </source>
</evidence>
<dbReference type="OrthoDB" id="9776801at2"/>
<name>A0A7V7RKN9_9BACI</name>
<dbReference type="GO" id="GO:0030246">
    <property type="term" value="F:carbohydrate binding"/>
    <property type="evidence" value="ECO:0007669"/>
    <property type="project" value="TreeGrafter"/>
</dbReference>
<evidence type="ECO:0000313" key="3">
    <source>
        <dbReference type="EMBL" id="KAB2331899.1"/>
    </source>
</evidence>
<feature type="chain" id="PRO_5031145531" evidence="2">
    <location>
        <begin position="26"/>
        <end position="334"/>
    </location>
</feature>
<feature type="signal peptide" evidence="2">
    <location>
        <begin position="1"/>
        <end position="25"/>
    </location>
</feature>
<comment type="caution">
    <text evidence="3">The sequence shown here is derived from an EMBL/GenBank/DDBJ whole genome shotgun (WGS) entry which is preliminary data.</text>
</comment>
<dbReference type="SUPFAM" id="SSF53850">
    <property type="entry name" value="Periplasmic binding protein-like II"/>
    <property type="match status" value="1"/>
</dbReference>
<dbReference type="PANTHER" id="PTHR33376:SF2">
    <property type="entry name" value="DICARBOXYLATE-BINDING PERIPLASMIC PROTEIN"/>
    <property type="match status" value="1"/>
</dbReference>
<dbReference type="AlphaFoldDB" id="A0A7V7RKN9"/>
<accession>A0A7V7RKN9</accession>
<keyword evidence="1 2" id="KW-0732">Signal</keyword>
<dbReference type="RefSeq" id="WP_151574764.1">
    <property type="nucleotide sequence ID" value="NZ_WBOT01000004.1"/>
</dbReference>
<dbReference type="PROSITE" id="PS51257">
    <property type="entry name" value="PROKAR_LIPOPROTEIN"/>
    <property type="match status" value="1"/>
</dbReference>
<dbReference type="Pfam" id="PF03480">
    <property type="entry name" value="DctP"/>
    <property type="match status" value="1"/>
</dbReference>
<gene>
    <name evidence="3" type="ORF">F7732_14635</name>
</gene>
<keyword evidence="4" id="KW-1185">Reference proteome</keyword>
<organism evidence="3 4">
    <name type="scientific">Bacillus mesophilum</name>
    <dbReference type="NCBI Taxonomy" id="1071718"/>
    <lineage>
        <taxon>Bacteria</taxon>
        <taxon>Bacillati</taxon>
        <taxon>Bacillota</taxon>
        <taxon>Bacilli</taxon>
        <taxon>Bacillales</taxon>
        <taxon>Bacillaceae</taxon>
        <taxon>Bacillus</taxon>
    </lineage>
</organism>
<dbReference type="InterPro" id="IPR038404">
    <property type="entry name" value="TRAP_DctP_sf"/>
</dbReference>
<dbReference type="PANTHER" id="PTHR33376">
    <property type="match status" value="1"/>
</dbReference>
<dbReference type="InterPro" id="IPR018389">
    <property type="entry name" value="DctP_fam"/>
</dbReference>
<dbReference type="Proteomes" id="UP000441354">
    <property type="component" value="Unassembled WGS sequence"/>
</dbReference>
<reference evidence="3 4" key="1">
    <citation type="journal article" date="2014" name="Arch. Microbiol.">
        <title>Bacillus mesophilum sp. nov., strain IITR-54T, a novel 4-chlorobiphenyl dechlorinating bacterium.</title>
        <authorList>
            <person name="Manickam N."/>
            <person name="Singh N.K."/>
            <person name="Bajaj A."/>
            <person name="Kumar R.M."/>
            <person name="Kaur G."/>
            <person name="Kaur N."/>
            <person name="Bala M."/>
            <person name="Kumar A."/>
            <person name="Mayilraj S."/>
        </authorList>
    </citation>
    <scope>NUCLEOTIDE SEQUENCE [LARGE SCALE GENOMIC DNA]</scope>
    <source>
        <strain evidence="3 4">IITR-54</strain>
    </source>
</reference>
<dbReference type="EMBL" id="WBOT01000004">
    <property type="protein sequence ID" value="KAB2331899.1"/>
    <property type="molecule type" value="Genomic_DNA"/>
</dbReference>
<evidence type="ECO:0000256" key="1">
    <source>
        <dbReference type="ARBA" id="ARBA00022729"/>
    </source>
</evidence>
<proteinExistence type="predicted"/>
<evidence type="ECO:0000313" key="4">
    <source>
        <dbReference type="Proteomes" id="UP000441354"/>
    </source>
</evidence>
<sequence length="334" mass="37353">MKKFITFSMILLLLAGVISGCVAQAAEEESAITMRLAHNQGETHPVHKSLVEFARLVEEKTDGSIKIKLYPNGQVGSEREAIELTQTGAIDIAKVSSSTLENFSKVYSLFSLPYLFDSQDHYYQAMNSDIAKEIYQMTSDIGFSGLTFYDSGTRNFYTDNVEITHPDDLRGLKIRVQPSPTSIKMVELMGGSPTPMPYGEVYTSLQQGVIDGTENNETALTDSNHGEVAKEYSYSEHAMVPDILIMNNSKWDQLSTKQKNAITEAAEESTAFHKVVWEQAVEDAIEGAKEKGVNFSTPDKQPFMDAVQPLHDEFAEKKETAKYYKEIRKLVEEE</sequence>
<dbReference type="GO" id="GO:0055085">
    <property type="term" value="P:transmembrane transport"/>
    <property type="evidence" value="ECO:0007669"/>
    <property type="project" value="InterPro"/>
</dbReference>
<dbReference type="PIRSF" id="PIRSF006470">
    <property type="entry name" value="DctB"/>
    <property type="match status" value="1"/>
</dbReference>